<evidence type="ECO:0000313" key="3">
    <source>
        <dbReference type="Proteomes" id="UP000243507"/>
    </source>
</evidence>
<dbReference type="RefSeq" id="WP_096433595.1">
    <property type="nucleotide sequence ID" value="NZ_NTJD01000006.1"/>
</dbReference>
<dbReference type="EMBL" id="NTJD01000006">
    <property type="protein sequence ID" value="PCD76426.1"/>
    <property type="molecule type" value="Genomic_DNA"/>
</dbReference>
<accession>A0A2A4CQM9</accession>
<comment type="caution">
    <text evidence="2">The sequence shown here is derived from an EMBL/GenBank/DDBJ whole genome shotgun (WGS) entry which is preliminary data.</text>
</comment>
<gene>
    <name evidence="2" type="ORF">CLN94_09590</name>
</gene>
<proteinExistence type="predicted"/>
<name>A0A2A4CQM9_9RHOB</name>
<protein>
    <submittedName>
        <fullName evidence="2">Uncharacterized protein</fullName>
    </submittedName>
</protein>
<sequence>MTRISFKAFTSMLAAAAIALGALAATTSPAAAMGKQDKQVLGALIGLGVLAAIVDSANDNRRDPPPATRYDDRRWDRDYDRDDRWRKPAHVDRRYMIPAQCVENVRIRGKLREVVSGRCIARNRVELRLPRECRFDIRDRHGDRTTVYGRNCLEQEGYRVTRR</sequence>
<dbReference type="OrthoDB" id="7876829at2"/>
<dbReference type="AlphaFoldDB" id="A0A2A4CQM9"/>
<evidence type="ECO:0000313" key="2">
    <source>
        <dbReference type="EMBL" id="PCD76426.1"/>
    </source>
</evidence>
<reference evidence="2 3" key="1">
    <citation type="submission" date="2017-09" db="EMBL/GenBank/DDBJ databases">
        <title>A multilocus sequence analysis scheme for characterization of bacteria in the genus Thioclava.</title>
        <authorList>
            <person name="Liu Y."/>
            <person name="Shao Z."/>
        </authorList>
    </citation>
    <scope>NUCLEOTIDE SEQUENCE [LARGE SCALE GENOMIC DNA]</scope>
    <source>
        <strain evidence="2 3">CAU 1312</strain>
    </source>
</reference>
<keyword evidence="3" id="KW-1185">Reference proteome</keyword>
<organism evidence="2 3">
    <name type="scientific">Pseudothioclava arenosa</name>
    <dbReference type="NCBI Taxonomy" id="1795308"/>
    <lineage>
        <taxon>Bacteria</taxon>
        <taxon>Pseudomonadati</taxon>
        <taxon>Pseudomonadota</taxon>
        <taxon>Alphaproteobacteria</taxon>
        <taxon>Rhodobacterales</taxon>
        <taxon>Paracoccaceae</taxon>
        <taxon>Pseudothioclava</taxon>
    </lineage>
</organism>
<dbReference type="Proteomes" id="UP000243507">
    <property type="component" value="Unassembled WGS sequence"/>
</dbReference>
<keyword evidence="1" id="KW-0732">Signal</keyword>
<feature type="chain" id="PRO_5013377012" evidence="1">
    <location>
        <begin position="25"/>
        <end position="163"/>
    </location>
</feature>
<feature type="signal peptide" evidence="1">
    <location>
        <begin position="1"/>
        <end position="24"/>
    </location>
</feature>
<evidence type="ECO:0000256" key="1">
    <source>
        <dbReference type="SAM" id="SignalP"/>
    </source>
</evidence>